<sequence length="174" mass="18731">METSEFVVQAAPHRLEQRRRTAMWIAALVPLSVSCVLCNAQTVKVTPLGSVTGDNALSSSTVVFDNETNLLNSGGNGTADAVSTHIEAFPNVIKTSFFISVGNGTADAVSTHIEAFPNVIKTSFFISAAKVVNPPLAIKFFPVTTVCVLLSCSFIIGIYEVHYRKKKRTVKSHT</sequence>
<evidence type="ECO:0000313" key="4">
    <source>
        <dbReference type="WBParaSite" id="NBR_0001990001-mRNA-1"/>
    </source>
</evidence>
<evidence type="ECO:0000313" key="3">
    <source>
        <dbReference type="Proteomes" id="UP000271162"/>
    </source>
</evidence>
<protein>
    <submittedName>
        <fullName evidence="4">Translocon-associated protein subunit beta</fullName>
    </submittedName>
</protein>
<reference evidence="4" key="1">
    <citation type="submission" date="2017-02" db="UniProtKB">
        <authorList>
            <consortium name="WormBaseParasite"/>
        </authorList>
    </citation>
    <scope>IDENTIFICATION</scope>
</reference>
<organism evidence="4">
    <name type="scientific">Nippostrongylus brasiliensis</name>
    <name type="common">Rat hookworm</name>
    <dbReference type="NCBI Taxonomy" id="27835"/>
    <lineage>
        <taxon>Eukaryota</taxon>
        <taxon>Metazoa</taxon>
        <taxon>Ecdysozoa</taxon>
        <taxon>Nematoda</taxon>
        <taxon>Chromadorea</taxon>
        <taxon>Rhabditida</taxon>
        <taxon>Rhabditina</taxon>
        <taxon>Rhabditomorpha</taxon>
        <taxon>Strongyloidea</taxon>
        <taxon>Heligmosomidae</taxon>
        <taxon>Nippostrongylus</taxon>
    </lineage>
</organism>
<name>A0A0N4YRM8_NIPBR</name>
<proteinExistence type="predicted"/>
<keyword evidence="3" id="KW-1185">Reference proteome</keyword>
<dbReference type="Proteomes" id="UP000271162">
    <property type="component" value="Unassembled WGS sequence"/>
</dbReference>
<evidence type="ECO:0000256" key="1">
    <source>
        <dbReference type="SAM" id="Phobius"/>
    </source>
</evidence>
<keyword evidence="1" id="KW-0812">Transmembrane</keyword>
<gene>
    <name evidence="2" type="ORF">NBR_LOCUS19901</name>
</gene>
<keyword evidence="1" id="KW-1133">Transmembrane helix</keyword>
<evidence type="ECO:0000313" key="2">
    <source>
        <dbReference type="EMBL" id="VDL83637.1"/>
    </source>
</evidence>
<accession>A0A0N4YRM8</accession>
<feature type="transmembrane region" description="Helical" evidence="1">
    <location>
        <begin position="140"/>
        <end position="161"/>
    </location>
</feature>
<dbReference type="WBParaSite" id="NBR_0001990001-mRNA-1">
    <property type="protein sequence ID" value="NBR_0001990001-mRNA-1"/>
    <property type="gene ID" value="NBR_0001990001"/>
</dbReference>
<dbReference type="EMBL" id="UYSL01024599">
    <property type="protein sequence ID" value="VDL83637.1"/>
    <property type="molecule type" value="Genomic_DNA"/>
</dbReference>
<reference evidence="2 3" key="2">
    <citation type="submission" date="2018-11" db="EMBL/GenBank/DDBJ databases">
        <authorList>
            <consortium name="Pathogen Informatics"/>
        </authorList>
    </citation>
    <scope>NUCLEOTIDE SEQUENCE [LARGE SCALE GENOMIC DNA]</scope>
</reference>
<feature type="transmembrane region" description="Helical" evidence="1">
    <location>
        <begin position="21"/>
        <end position="42"/>
    </location>
</feature>
<keyword evidence="1" id="KW-0472">Membrane</keyword>
<dbReference type="AlphaFoldDB" id="A0A0N4YRM8"/>